<proteinExistence type="predicted"/>
<dbReference type="GO" id="GO:0005524">
    <property type="term" value="F:ATP binding"/>
    <property type="evidence" value="ECO:0007669"/>
    <property type="project" value="UniProtKB-KW"/>
</dbReference>
<protein>
    <submittedName>
        <fullName evidence="9">Transcriptional regulator</fullName>
    </submittedName>
</protein>
<keyword evidence="10" id="KW-1185">Reference proteome</keyword>
<dbReference type="InterPro" id="IPR027417">
    <property type="entry name" value="P-loop_NTPase"/>
</dbReference>
<dbReference type="Gene3D" id="1.10.8.60">
    <property type="match status" value="1"/>
</dbReference>
<evidence type="ECO:0000259" key="8">
    <source>
        <dbReference type="PROSITE" id="PS50110"/>
    </source>
</evidence>
<feature type="modified residue" description="4-aspartylphosphate" evidence="6">
    <location>
        <position position="56"/>
    </location>
</feature>
<evidence type="ECO:0000256" key="1">
    <source>
        <dbReference type="ARBA" id="ARBA00022741"/>
    </source>
</evidence>
<keyword evidence="6" id="KW-0597">Phosphoprotein</keyword>
<dbReference type="PROSITE" id="PS50045">
    <property type="entry name" value="SIGMA54_INTERACT_4"/>
    <property type="match status" value="1"/>
</dbReference>
<dbReference type="PROSITE" id="PS00675">
    <property type="entry name" value="SIGMA54_INTERACT_1"/>
    <property type="match status" value="1"/>
</dbReference>
<dbReference type="InterPro" id="IPR058031">
    <property type="entry name" value="AAA_lid_NorR"/>
</dbReference>
<dbReference type="Pfam" id="PF25601">
    <property type="entry name" value="AAA_lid_14"/>
    <property type="match status" value="1"/>
</dbReference>
<dbReference type="GO" id="GO:0006355">
    <property type="term" value="P:regulation of DNA-templated transcription"/>
    <property type="evidence" value="ECO:0007669"/>
    <property type="project" value="InterPro"/>
</dbReference>
<dbReference type="FunFam" id="3.40.50.300:FF:000006">
    <property type="entry name" value="DNA-binding transcriptional regulator NtrC"/>
    <property type="match status" value="1"/>
</dbReference>
<dbReference type="AlphaFoldDB" id="A0A1I4DY78"/>
<sequence>MEKKRILIVDDETEVTSFFTYFLRQKNCEVTVANTGKEVENLLQVQTEGFHAALVDLKLPDANGLDLLKWIKAVFPSCEVLIMTGYSTIKSAITAMQWGAKDYLEKPFDDLDDLERIIDAVLESSTVEESELSREAAQYGILYAPDSPMAKVMAIAKKLAKKAIHILIEGETGTGKELMARFLHGASSRSLQPFVAFNCGAVPETLLESELFGYEKGAFTGALKARKGLFELAHNGTLFLDEIGEAPSSIQVKLLRTLETGEFMRIGAEHVGQSNIRFISATNRDLEHEVELNRFRRDLLYRLEGIKLSIPPLRERAADIPTIAYAYMQKRNGKVSEIDQEALELLQGYDWPGNVRQLINVLNQTLALHECETMRAEHLPASLHKKAIQSSHSPSPVQEPPLALTQQIDRECERFVEAITRNVTSLDGFDFEYLLRRIKLLEGEIGRAIIEKGLTETKGDRQLLSKKLNITKRTIRYILNEKGSGNSSS</sequence>
<evidence type="ECO:0000256" key="4">
    <source>
        <dbReference type="ARBA" id="ARBA00023125"/>
    </source>
</evidence>
<dbReference type="PANTHER" id="PTHR32071:SF119">
    <property type="entry name" value="SIGMA L-DEPENDENT TRANSCRIPTIONAL REGULATOR YPLP-RELATED"/>
    <property type="match status" value="1"/>
</dbReference>
<dbReference type="InterPro" id="IPR025944">
    <property type="entry name" value="Sigma_54_int_dom_CS"/>
</dbReference>
<dbReference type="InterPro" id="IPR025662">
    <property type="entry name" value="Sigma_54_int_dom_ATP-bd_1"/>
</dbReference>
<dbReference type="SUPFAM" id="SSF52540">
    <property type="entry name" value="P-loop containing nucleoside triphosphate hydrolases"/>
    <property type="match status" value="1"/>
</dbReference>
<dbReference type="PANTHER" id="PTHR32071">
    <property type="entry name" value="TRANSCRIPTIONAL REGULATORY PROTEIN"/>
    <property type="match status" value="1"/>
</dbReference>
<dbReference type="PROSITE" id="PS00676">
    <property type="entry name" value="SIGMA54_INTERACT_2"/>
    <property type="match status" value="1"/>
</dbReference>
<evidence type="ECO:0000256" key="5">
    <source>
        <dbReference type="ARBA" id="ARBA00023163"/>
    </source>
</evidence>
<dbReference type="STRING" id="1884381.SAMN05518846_12714"/>
<accession>A0A1I4DY78</accession>
<keyword evidence="3" id="KW-0805">Transcription regulation</keyword>
<name>A0A1I4DY78_9BACL</name>
<dbReference type="Gene3D" id="3.40.50.2300">
    <property type="match status" value="1"/>
</dbReference>
<dbReference type="EMBL" id="FORT01000027">
    <property type="protein sequence ID" value="SFK98552.1"/>
    <property type="molecule type" value="Genomic_DNA"/>
</dbReference>
<feature type="domain" description="Sigma-54 factor interaction" evidence="7">
    <location>
        <begin position="142"/>
        <end position="367"/>
    </location>
</feature>
<dbReference type="SMART" id="SM00448">
    <property type="entry name" value="REC"/>
    <property type="match status" value="1"/>
</dbReference>
<evidence type="ECO:0000313" key="9">
    <source>
        <dbReference type="EMBL" id="SFK98552.1"/>
    </source>
</evidence>
<organism evidence="9 10">
    <name type="scientific">Brevibacillus centrosporus</name>
    <dbReference type="NCBI Taxonomy" id="54910"/>
    <lineage>
        <taxon>Bacteria</taxon>
        <taxon>Bacillati</taxon>
        <taxon>Bacillota</taxon>
        <taxon>Bacilli</taxon>
        <taxon>Bacillales</taxon>
        <taxon>Paenibacillaceae</taxon>
        <taxon>Brevibacillus</taxon>
    </lineage>
</organism>
<keyword evidence="5" id="KW-0804">Transcription</keyword>
<evidence type="ECO:0000256" key="3">
    <source>
        <dbReference type="ARBA" id="ARBA00023015"/>
    </source>
</evidence>
<dbReference type="Proteomes" id="UP000198915">
    <property type="component" value="Unassembled WGS sequence"/>
</dbReference>
<dbReference type="Gene3D" id="3.40.50.300">
    <property type="entry name" value="P-loop containing nucleotide triphosphate hydrolases"/>
    <property type="match status" value="1"/>
</dbReference>
<dbReference type="SMART" id="SM00382">
    <property type="entry name" value="AAA"/>
    <property type="match status" value="1"/>
</dbReference>
<keyword evidence="2" id="KW-0067">ATP-binding</keyword>
<dbReference type="CDD" id="cd00009">
    <property type="entry name" value="AAA"/>
    <property type="match status" value="1"/>
</dbReference>
<dbReference type="InterPro" id="IPR025943">
    <property type="entry name" value="Sigma_54_int_dom_ATP-bd_2"/>
</dbReference>
<keyword evidence="4" id="KW-0238">DNA-binding</keyword>
<keyword evidence="1" id="KW-0547">Nucleotide-binding</keyword>
<dbReference type="PROSITE" id="PS50110">
    <property type="entry name" value="RESPONSE_REGULATORY"/>
    <property type="match status" value="1"/>
</dbReference>
<dbReference type="PROSITE" id="PS00688">
    <property type="entry name" value="SIGMA54_INTERACT_3"/>
    <property type="match status" value="1"/>
</dbReference>
<dbReference type="GO" id="GO:0000160">
    <property type="term" value="P:phosphorelay signal transduction system"/>
    <property type="evidence" value="ECO:0007669"/>
    <property type="project" value="InterPro"/>
</dbReference>
<dbReference type="GO" id="GO:0003677">
    <property type="term" value="F:DNA binding"/>
    <property type="evidence" value="ECO:0007669"/>
    <property type="project" value="UniProtKB-KW"/>
</dbReference>
<feature type="domain" description="Response regulatory" evidence="8">
    <location>
        <begin position="5"/>
        <end position="121"/>
    </location>
</feature>
<dbReference type="Pfam" id="PF00158">
    <property type="entry name" value="Sigma54_activat"/>
    <property type="match status" value="1"/>
</dbReference>
<dbReference type="InterPro" id="IPR011006">
    <property type="entry name" value="CheY-like_superfamily"/>
</dbReference>
<dbReference type="InterPro" id="IPR001789">
    <property type="entry name" value="Sig_transdc_resp-reg_receiver"/>
</dbReference>
<dbReference type="Pfam" id="PF00072">
    <property type="entry name" value="Response_reg"/>
    <property type="match status" value="1"/>
</dbReference>
<dbReference type="InterPro" id="IPR003593">
    <property type="entry name" value="AAA+_ATPase"/>
</dbReference>
<dbReference type="SUPFAM" id="SSF52172">
    <property type="entry name" value="CheY-like"/>
    <property type="match status" value="1"/>
</dbReference>
<evidence type="ECO:0000256" key="6">
    <source>
        <dbReference type="PROSITE-ProRule" id="PRU00169"/>
    </source>
</evidence>
<gene>
    <name evidence="9" type="ORF">SAMN05518846_12714</name>
</gene>
<evidence type="ECO:0000256" key="2">
    <source>
        <dbReference type="ARBA" id="ARBA00022840"/>
    </source>
</evidence>
<dbReference type="RefSeq" id="WP_092277113.1">
    <property type="nucleotide sequence ID" value="NZ_FORT01000027.1"/>
</dbReference>
<evidence type="ECO:0000313" key="10">
    <source>
        <dbReference type="Proteomes" id="UP000198915"/>
    </source>
</evidence>
<evidence type="ECO:0000259" key="7">
    <source>
        <dbReference type="PROSITE" id="PS50045"/>
    </source>
</evidence>
<dbReference type="InterPro" id="IPR002078">
    <property type="entry name" value="Sigma_54_int"/>
</dbReference>
<reference evidence="10" key="1">
    <citation type="submission" date="2016-10" db="EMBL/GenBank/DDBJ databases">
        <authorList>
            <person name="Varghese N."/>
            <person name="Submissions S."/>
        </authorList>
    </citation>
    <scope>NUCLEOTIDE SEQUENCE [LARGE SCALE GENOMIC DNA]</scope>
    <source>
        <strain evidence="10">OK042</strain>
    </source>
</reference>